<protein>
    <submittedName>
        <fullName evidence="2">Uncharacterized protein</fullName>
    </submittedName>
</protein>
<feature type="chain" id="PRO_5044263692" evidence="1">
    <location>
        <begin position="17"/>
        <end position="206"/>
    </location>
</feature>
<dbReference type="Proteomes" id="UP001515480">
    <property type="component" value="Unassembled WGS sequence"/>
</dbReference>
<accession>A0AB34K7H7</accession>
<organism evidence="2 3">
    <name type="scientific">Prymnesium parvum</name>
    <name type="common">Toxic golden alga</name>
    <dbReference type="NCBI Taxonomy" id="97485"/>
    <lineage>
        <taxon>Eukaryota</taxon>
        <taxon>Haptista</taxon>
        <taxon>Haptophyta</taxon>
        <taxon>Prymnesiophyceae</taxon>
        <taxon>Prymnesiales</taxon>
        <taxon>Prymnesiaceae</taxon>
        <taxon>Prymnesium</taxon>
    </lineage>
</organism>
<proteinExistence type="predicted"/>
<comment type="caution">
    <text evidence="2">The sequence shown here is derived from an EMBL/GenBank/DDBJ whole genome shotgun (WGS) entry which is preliminary data.</text>
</comment>
<evidence type="ECO:0000313" key="2">
    <source>
        <dbReference type="EMBL" id="KAL1529138.1"/>
    </source>
</evidence>
<evidence type="ECO:0000256" key="1">
    <source>
        <dbReference type="SAM" id="SignalP"/>
    </source>
</evidence>
<keyword evidence="1" id="KW-0732">Signal</keyword>
<sequence>MFTALLLLGSFQLAALYTLHAPQPRAAGRSRAHAVSMANAYDCSGEECWEGPYQDSLRDRITHSGASSAHLGPPEDVLHNRNAVWVLIFNQGRNDEGVYTLQGRTSSSSSYVLAFEETDEAQRFAALLQAEGFDLAQPMEWHKDQVTTFCHSGQFELGIVPTGALLTPPTHNEYDEEAYGRLNYSPESAEVITETRLRLDKLFDES</sequence>
<dbReference type="EMBL" id="JBGBPQ010000001">
    <property type="protein sequence ID" value="KAL1529138.1"/>
    <property type="molecule type" value="Genomic_DNA"/>
</dbReference>
<dbReference type="Pfam" id="PF11360">
    <property type="entry name" value="DUF3110"/>
    <property type="match status" value="1"/>
</dbReference>
<gene>
    <name evidence="2" type="ORF">AB1Y20_000098</name>
</gene>
<evidence type="ECO:0000313" key="3">
    <source>
        <dbReference type="Proteomes" id="UP001515480"/>
    </source>
</evidence>
<dbReference type="InterPro" id="IPR021503">
    <property type="entry name" value="DUF3110"/>
</dbReference>
<name>A0AB34K7H7_PRYPA</name>
<feature type="signal peptide" evidence="1">
    <location>
        <begin position="1"/>
        <end position="16"/>
    </location>
</feature>
<keyword evidence="3" id="KW-1185">Reference proteome</keyword>
<dbReference type="AlphaFoldDB" id="A0AB34K7H7"/>
<reference evidence="2 3" key="1">
    <citation type="journal article" date="2024" name="Science">
        <title>Giant polyketide synthase enzymes in the biosynthesis of giant marine polyether toxins.</title>
        <authorList>
            <person name="Fallon T.R."/>
            <person name="Shende V.V."/>
            <person name="Wierzbicki I.H."/>
            <person name="Pendleton A.L."/>
            <person name="Watervoot N.F."/>
            <person name="Auber R.P."/>
            <person name="Gonzalez D.J."/>
            <person name="Wisecaver J.H."/>
            <person name="Moore B.S."/>
        </authorList>
    </citation>
    <scope>NUCLEOTIDE SEQUENCE [LARGE SCALE GENOMIC DNA]</scope>
    <source>
        <strain evidence="2 3">12B1</strain>
    </source>
</reference>